<dbReference type="EMBL" id="NIOF01000006">
    <property type="protein sequence ID" value="OWQ88942.1"/>
    <property type="molecule type" value="Genomic_DNA"/>
</dbReference>
<dbReference type="InterPro" id="IPR014966">
    <property type="entry name" value="FRG-dom"/>
</dbReference>
<dbReference type="Proteomes" id="UP000197468">
    <property type="component" value="Unassembled WGS sequence"/>
</dbReference>
<evidence type="ECO:0000313" key="3">
    <source>
        <dbReference type="Proteomes" id="UP000197468"/>
    </source>
</evidence>
<accession>A0A246J8T1</accession>
<dbReference type="RefSeq" id="WP_088385829.1">
    <property type="nucleotide sequence ID" value="NZ_NIOF01000006.1"/>
</dbReference>
<proteinExistence type="predicted"/>
<reference evidence="2 3" key="1">
    <citation type="journal article" date="2008" name="Int. J. Syst. Evol. Microbiol.">
        <title>Description of Roseateles aquatilis sp. nov. and Roseateles terrae sp. nov., in the class Betaproteobacteria, and emended description of the genus Roseateles.</title>
        <authorList>
            <person name="Gomila M."/>
            <person name="Bowien B."/>
            <person name="Falsen E."/>
            <person name="Moore E.R."/>
            <person name="Lalucat J."/>
        </authorList>
    </citation>
    <scope>NUCLEOTIDE SEQUENCE [LARGE SCALE GENOMIC DNA]</scope>
    <source>
        <strain evidence="2 3">CCUG 48205</strain>
    </source>
</reference>
<comment type="caution">
    <text evidence="2">The sequence shown here is derived from an EMBL/GenBank/DDBJ whole genome shotgun (WGS) entry which is preliminary data.</text>
</comment>
<sequence length="318" mass="34954">MPIHVEQDFSTLAECLAHVQATYGGTTAVQAHDRRGQTSLGVVRVPSFLFRGEASQYSATTATMQRIATDPTLSERARQLLPKIARMLECQIREFIPMPMMDSAGYAQHYGLPTELIDLTSSVEVAGYFASSGAVGAQGYVGVFPTASLVRSSILIDLRNHDLAHRPRRQHAFALYNHRHTDIKADACTEELGSRWVGFTLQADDKVRFQTSRALLATATDPAAGALQLAVDSMVQEHGKLPDEIALWLSRHIAPAPFVTKVREGSSPGQLSEVDLIPLAAAEAFFDEAAEREHSYRYWSSRFAVSDRCAGMWMATSQ</sequence>
<feature type="domain" description="FRG" evidence="1">
    <location>
        <begin position="44"/>
        <end position="136"/>
    </location>
</feature>
<keyword evidence="3" id="KW-1185">Reference proteome</keyword>
<dbReference type="AlphaFoldDB" id="A0A246J8T1"/>
<protein>
    <recommendedName>
        <fullName evidence="1">FRG domain-containing protein</fullName>
    </recommendedName>
</protein>
<evidence type="ECO:0000259" key="1">
    <source>
        <dbReference type="SMART" id="SM00901"/>
    </source>
</evidence>
<dbReference type="Pfam" id="PF08867">
    <property type="entry name" value="FRG"/>
    <property type="match status" value="1"/>
</dbReference>
<evidence type="ECO:0000313" key="2">
    <source>
        <dbReference type="EMBL" id="OWQ88942.1"/>
    </source>
</evidence>
<gene>
    <name evidence="2" type="ORF">CDN99_15860</name>
</gene>
<name>A0A246J8T1_9BURK</name>
<organism evidence="2 3">
    <name type="scientific">Roseateles aquatilis</name>
    <dbReference type="NCBI Taxonomy" id="431061"/>
    <lineage>
        <taxon>Bacteria</taxon>
        <taxon>Pseudomonadati</taxon>
        <taxon>Pseudomonadota</taxon>
        <taxon>Betaproteobacteria</taxon>
        <taxon>Burkholderiales</taxon>
        <taxon>Sphaerotilaceae</taxon>
        <taxon>Roseateles</taxon>
    </lineage>
</organism>
<dbReference type="SMART" id="SM00901">
    <property type="entry name" value="FRG"/>
    <property type="match status" value="1"/>
</dbReference>
<dbReference type="OrthoDB" id="9816036at2"/>